<dbReference type="PANTHER" id="PTHR43751:SF3">
    <property type="entry name" value="SULFATASE N-TERMINAL DOMAIN-CONTAINING PROTEIN"/>
    <property type="match status" value="1"/>
</dbReference>
<dbReference type="Proteomes" id="UP001202248">
    <property type="component" value="Unassembled WGS sequence"/>
</dbReference>
<dbReference type="Pfam" id="PF00884">
    <property type="entry name" value="Sulfatase"/>
    <property type="match status" value="1"/>
</dbReference>
<name>A0ABS9SL55_9BACT</name>
<accession>A0ABS9SL55</accession>
<evidence type="ECO:0000313" key="3">
    <source>
        <dbReference type="Proteomes" id="UP001202248"/>
    </source>
</evidence>
<sequence>MQILYKKKILPGLIALFFTSVIFSNKAFSQLKPNILWITIEDTSPEFIGCYGNKHAKTPTIDSLASVGIRFTNAFSTNTVCSPSRTTLITGVRTYEAGTGHHRSKYPTPDFMRGFPYYMQQAGYYTSNNVKTDYNIADPKNFVATAWNESSAKAGWESRKPGQPFLPFLISLKVISRKL</sequence>
<dbReference type="Gene3D" id="3.40.720.10">
    <property type="entry name" value="Alkaline Phosphatase, subunit A"/>
    <property type="match status" value="1"/>
</dbReference>
<feature type="domain" description="Sulfatase N-terminal" evidence="1">
    <location>
        <begin position="33"/>
        <end position="126"/>
    </location>
</feature>
<organism evidence="2 3">
    <name type="scientific">Niabella ginsengisoli</name>
    <dbReference type="NCBI Taxonomy" id="522298"/>
    <lineage>
        <taxon>Bacteria</taxon>
        <taxon>Pseudomonadati</taxon>
        <taxon>Bacteroidota</taxon>
        <taxon>Chitinophagia</taxon>
        <taxon>Chitinophagales</taxon>
        <taxon>Chitinophagaceae</taxon>
        <taxon>Niabella</taxon>
    </lineage>
</organism>
<dbReference type="PANTHER" id="PTHR43751">
    <property type="entry name" value="SULFATASE"/>
    <property type="match status" value="1"/>
</dbReference>
<dbReference type="InterPro" id="IPR000917">
    <property type="entry name" value="Sulfatase_N"/>
</dbReference>
<evidence type="ECO:0000313" key="2">
    <source>
        <dbReference type="EMBL" id="MCH5599109.1"/>
    </source>
</evidence>
<dbReference type="InterPro" id="IPR052701">
    <property type="entry name" value="GAG_Ulvan_Degrading_Sulfatases"/>
</dbReference>
<protein>
    <submittedName>
        <fullName evidence="2">Sulfatase-like hydrolase/transferase</fullName>
    </submittedName>
</protein>
<gene>
    <name evidence="2" type="ORF">MKP09_14940</name>
</gene>
<evidence type="ECO:0000259" key="1">
    <source>
        <dbReference type="Pfam" id="PF00884"/>
    </source>
</evidence>
<dbReference type="InterPro" id="IPR017850">
    <property type="entry name" value="Alkaline_phosphatase_core_sf"/>
</dbReference>
<reference evidence="2 3" key="1">
    <citation type="submission" date="2022-02" db="EMBL/GenBank/DDBJ databases">
        <authorList>
            <person name="Min J."/>
        </authorList>
    </citation>
    <scope>NUCLEOTIDE SEQUENCE [LARGE SCALE GENOMIC DNA]</scope>
    <source>
        <strain evidence="2 3">GR10-1</strain>
    </source>
</reference>
<proteinExistence type="predicted"/>
<dbReference type="SUPFAM" id="SSF53649">
    <property type="entry name" value="Alkaline phosphatase-like"/>
    <property type="match status" value="1"/>
</dbReference>
<keyword evidence="3" id="KW-1185">Reference proteome</keyword>
<comment type="caution">
    <text evidence="2">The sequence shown here is derived from an EMBL/GenBank/DDBJ whole genome shotgun (WGS) entry which is preliminary data.</text>
</comment>
<dbReference type="RefSeq" id="WP_240830787.1">
    <property type="nucleotide sequence ID" value="NZ_JAKWBL010000003.1"/>
</dbReference>
<dbReference type="EMBL" id="JAKWBL010000003">
    <property type="protein sequence ID" value="MCH5599109.1"/>
    <property type="molecule type" value="Genomic_DNA"/>
</dbReference>